<protein>
    <submittedName>
        <fullName evidence="2">Uncharacterized protein</fullName>
    </submittedName>
</protein>
<gene>
    <name evidence="2" type="ORF">R1flu_005708</name>
</gene>
<evidence type="ECO:0000313" key="2">
    <source>
        <dbReference type="EMBL" id="KAL2634229.1"/>
    </source>
</evidence>
<accession>A0ABD1YUV4</accession>
<reference evidence="2 3" key="1">
    <citation type="submission" date="2024-09" db="EMBL/GenBank/DDBJ databases">
        <title>Chromosome-scale assembly of Riccia fluitans.</title>
        <authorList>
            <person name="Paukszto L."/>
            <person name="Sawicki J."/>
            <person name="Karawczyk K."/>
            <person name="Piernik-Szablinska J."/>
            <person name="Szczecinska M."/>
            <person name="Mazdziarz M."/>
        </authorList>
    </citation>
    <scope>NUCLEOTIDE SEQUENCE [LARGE SCALE GENOMIC DNA]</scope>
    <source>
        <strain evidence="2">Rf_01</strain>
        <tissue evidence="2">Aerial parts of the thallus</tissue>
    </source>
</reference>
<organism evidence="2 3">
    <name type="scientific">Riccia fluitans</name>
    <dbReference type="NCBI Taxonomy" id="41844"/>
    <lineage>
        <taxon>Eukaryota</taxon>
        <taxon>Viridiplantae</taxon>
        <taxon>Streptophyta</taxon>
        <taxon>Embryophyta</taxon>
        <taxon>Marchantiophyta</taxon>
        <taxon>Marchantiopsida</taxon>
        <taxon>Marchantiidae</taxon>
        <taxon>Marchantiales</taxon>
        <taxon>Ricciaceae</taxon>
        <taxon>Riccia</taxon>
    </lineage>
</organism>
<comment type="caution">
    <text evidence="2">The sequence shown here is derived from an EMBL/GenBank/DDBJ whole genome shotgun (WGS) entry which is preliminary data.</text>
</comment>
<dbReference type="Proteomes" id="UP001605036">
    <property type="component" value="Unassembled WGS sequence"/>
</dbReference>
<dbReference type="EMBL" id="JBHFFA010000003">
    <property type="protein sequence ID" value="KAL2634229.1"/>
    <property type="molecule type" value="Genomic_DNA"/>
</dbReference>
<proteinExistence type="predicted"/>
<feature type="region of interest" description="Disordered" evidence="1">
    <location>
        <begin position="111"/>
        <end position="136"/>
    </location>
</feature>
<evidence type="ECO:0000256" key="1">
    <source>
        <dbReference type="SAM" id="MobiDB-lite"/>
    </source>
</evidence>
<sequence length="136" mass="15520">MGRPPHDDQPESSMRWSSRVKSAFEKYGVWFPSDQVDEHDNVRNVYALITEEGEPSSYEEAQNLVEKAEWNTKMQKEMNSLNDDKTWELVELPQGQASNCLQIDVQKEGRIPSRRKDFQGQASGQGIQTTEGCGLK</sequence>
<feature type="compositionally biased region" description="Polar residues" evidence="1">
    <location>
        <begin position="120"/>
        <end position="136"/>
    </location>
</feature>
<keyword evidence="3" id="KW-1185">Reference proteome</keyword>
<name>A0ABD1YUV4_9MARC</name>
<dbReference type="AlphaFoldDB" id="A0ABD1YUV4"/>
<evidence type="ECO:0000313" key="3">
    <source>
        <dbReference type="Proteomes" id="UP001605036"/>
    </source>
</evidence>